<reference evidence="1" key="1">
    <citation type="submission" date="2023-10" db="EMBL/GenBank/DDBJ databases">
        <authorList>
            <person name="Rodriguez Cubillos JULIANA M."/>
            <person name="De Vega J."/>
        </authorList>
    </citation>
    <scope>NUCLEOTIDE SEQUENCE</scope>
</reference>
<dbReference type="Proteomes" id="UP001177021">
    <property type="component" value="Unassembled WGS sequence"/>
</dbReference>
<name>A0ACB0LMF8_TRIPR</name>
<dbReference type="EMBL" id="CASHSV030000615">
    <property type="protein sequence ID" value="CAJ2669910.1"/>
    <property type="molecule type" value="Genomic_DNA"/>
</dbReference>
<evidence type="ECO:0000313" key="1">
    <source>
        <dbReference type="EMBL" id="CAJ2669910.1"/>
    </source>
</evidence>
<comment type="caution">
    <text evidence="1">The sequence shown here is derived from an EMBL/GenBank/DDBJ whole genome shotgun (WGS) entry which is preliminary data.</text>
</comment>
<proteinExistence type="predicted"/>
<gene>
    <name evidence="1" type="ORF">MILVUS5_LOCUS34031</name>
</gene>
<keyword evidence="2" id="KW-1185">Reference proteome</keyword>
<protein>
    <submittedName>
        <fullName evidence="1">Uncharacterized protein</fullName>
    </submittedName>
</protein>
<accession>A0ACB0LMF8</accession>
<sequence>MAKTIHIAVISIPAFSHQASIIEFTKKLIHHHNHFHITIIFPTIDSPLQTTLTLLKSLPPNITYIFLPPIPKISLPQNLSPAVQIQLAVSQSMPSFHTTISSLCSSSSTPPLVALISDPFANESLEVAKKFNLLSYIYFPPSTMTLSLFIHFPSLHEEISCEFRDHNEAIQIPGCVPIHGIDLPEHFQDRTSLAYDLILQRCKRFNLADGFLVNSFMKMEENTLKSLEEHKCSVFLVGPIIQNGSNNESKGSDSDLECLRWLEKQPQKSVFYVSFGSGGTLSQEQVNELAFGLELSGLRFLWILRAPSDSSNEAYLGAKNDDDPLSFLPKGFIERTRKQGLVVPNWAPQTQILSHGSVGGFLTHCGWNSVLESIVLGVPMIAWPLFAEQKMNAILLCDGVKVAMRLKFNDDSLVERDEIAKVVKGLMDDDGNGIRGRIEELRHDAFDALKEDGSSTRAICQFGNALESSVNKM</sequence>
<evidence type="ECO:0000313" key="2">
    <source>
        <dbReference type="Proteomes" id="UP001177021"/>
    </source>
</evidence>
<organism evidence="1 2">
    <name type="scientific">Trifolium pratense</name>
    <name type="common">Red clover</name>
    <dbReference type="NCBI Taxonomy" id="57577"/>
    <lineage>
        <taxon>Eukaryota</taxon>
        <taxon>Viridiplantae</taxon>
        <taxon>Streptophyta</taxon>
        <taxon>Embryophyta</taxon>
        <taxon>Tracheophyta</taxon>
        <taxon>Spermatophyta</taxon>
        <taxon>Magnoliopsida</taxon>
        <taxon>eudicotyledons</taxon>
        <taxon>Gunneridae</taxon>
        <taxon>Pentapetalae</taxon>
        <taxon>rosids</taxon>
        <taxon>fabids</taxon>
        <taxon>Fabales</taxon>
        <taxon>Fabaceae</taxon>
        <taxon>Papilionoideae</taxon>
        <taxon>50 kb inversion clade</taxon>
        <taxon>NPAAA clade</taxon>
        <taxon>Hologalegina</taxon>
        <taxon>IRL clade</taxon>
        <taxon>Trifolieae</taxon>
        <taxon>Trifolium</taxon>
    </lineage>
</organism>